<dbReference type="PANTHER" id="PTHR42913:SF9">
    <property type="entry name" value="SLR1591 PROTEIN"/>
    <property type="match status" value="1"/>
</dbReference>
<sequence>MPPERRLLLVGAGHAHLHLLRHASRLDAAGYRTTLVAPARFDYSGAASGIAAGHRDPAEGLIDVAALARRHRVDHRQGVVTDVDPLTRTATVDDGSRLAWDVVSFNIGSVVDVPPVLGSADTVVEVKPLSGLARLRERLEVAPTGRGHHVTVVGGGASGLELAAHLAARADTDRVHLVEQGPRVGDFLPQRAARRLVSLLEARGVRIVTDAGPVRSEADTLVVRDGTRLPHDILVVATGLAPPPLARRSPLGGPRGFPVRASLQHRDHDDVYATGDCADFLPSPLPRLGVHGVRQGPVLLAALEARASGAPAPVYRPQRRVLSILDLGGGTALAVRGRWWWLGPSSLALKSRIDRRWLSTYRG</sequence>
<evidence type="ECO:0000256" key="5">
    <source>
        <dbReference type="ARBA" id="ARBA00023002"/>
    </source>
</evidence>
<comment type="cofactor">
    <cofactor evidence="1">
        <name>FAD</name>
        <dbReference type="ChEBI" id="CHEBI:57692"/>
    </cofactor>
</comment>
<evidence type="ECO:0000256" key="2">
    <source>
        <dbReference type="ARBA" id="ARBA00005272"/>
    </source>
</evidence>
<evidence type="ECO:0000256" key="1">
    <source>
        <dbReference type="ARBA" id="ARBA00001974"/>
    </source>
</evidence>
<keyword evidence="4" id="KW-0274">FAD</keyword>
<dbReference type="InterPro" id="IPR036188">
    <property type="entry name" value="FAD/NAD-bd_sf"/>
</dbReference>
<evidence type="ECO:0000313" key="8">
    <source>
        <dbReference type="Proteomes" id="UP001501161"/>
    </source>
</evidence>
<dbReference type="PRINTS" id="PR00411">
    <property type="entry name" value="PNDRDTASEI"/>
</dbReference>
<reference evidence="8" key="1">
    <citation type="journal article" date="2019" name="Int. J. Syst. Evol. Microbiol.">
        <title>The Global Catalogue of Microorganisms (GCM) 10K type strain sequencing project: providing services to taxonomists for standard genome sequencing and annotation.</title>
        <authorList>
            <consortium name="The Broad Institute Genomics Platform"/>
            <consortium name="The Broad Institute Genome Sequencing Center for Infectious Disease"/>
            <person name="Wu L."/>
            <person name="Ma J."/>
        </authorList>
    </citation>
    <scope>NUCLEOTIDE SEQUENCE [LARGE SCALE GENOMIC DNA]</scope>
    <source>
        <strain evidence="8">JCM 13813</strain>
    </source>
</reference>
<keyword evidence="5" id="KW-0560">Oxidoreductase</keyword>
<comment type="caution">
    <text evidence="7">The sequence shown here is derived from an EMBL/GenBank/DDBJ whole genome shotgun (WGS) entry which is preliminary data.</text>
</comment>
<dbReference type="Pfam" id="PF07992">
    <property type="entry name" value="Pyr_redox_2"/>
    <property type="match status" value="1"/>
</dbReference>
<dbReference type="RefSeq" id="WP_231251597.1">
    <property type="nucleotide sequence ID" value="NZ_BAAAMQ010000012.1"/>
</dbReference>
<keyword evidence="3" id="KW-0285">Flavoprotein</keyword>
<dbReference type="InterPro" id="IPR023753">
    <property type="entry name" value="FAD/NAD-binding_dom"/>
</dbReference>
<proteinExistence type="inferred from homology"/>
<protein>
    <submittedName>
        <fullName evidence="7">FAD-dependent oxidoreductase</fullName>
    </submittedName>
</protein>
<accession>A0ABP5J0Q6</accession>
<organism evidence="7 8">
    <name type="scientific">Nocardioides furvisabuli</name>
    <dbReference type="NCBI Taxonomy" id="375542"/>
    <lineage>
        <taxon>Bacteria</taxon>
        <taxon>Bacillati</taxon>
        <taxon>Actinomycetota</taxon>
        <taxon>Actinomycetes</taxon>
        <taxon>Propionibacteriales</taxon>
        <taxon>Nocardioidaceae</taxon>
        <taxon>Nocardioides</taxon>
    </lineage>
</organism>
<evidence type="ECO:0000256" key="4">
    <source>
        <dbReference type="ARBA" id="ARBA00022827"/>
    </source>
</evidence>
<feature type="domain" description="FAD/NAD(P)-binding" evidence="6">
    <location>
        <begin position="6"/>
        <end position="296"/>
    </location>
</feature>
<name>A0ABP5J0Q6_9ACTN</name>
<dbReference type="Proteomes" id="UP001501161">
    <property type="component" value="Unassembled WGS sequence"/>
</dbReference>
<evidence type="ECO:0000313" key="7">
    <source>
        <dbReference type="EMBL" id="GAA2110038.1"/>
    </source>
</evidence>
<comment type="similarity">
    <text evidence="2">Belongs to the NADH dehydrogenase family.</text>
</comment>
<dbReference type="PANTHER" id="PTHR42913">
    <property type="entry name" value="APOPTOSIS-INDUCING FACTOR 1"/>
    <property type="match status" value="1"/>
</dbReference>
<dbReference type="EMBL" id="BAAAMQ010000012">
    <property type="protein sequence ID" value="GAA2110038.1"/>
    <property type="molecule type" value="Genomic_DNA"/>
</dbReference>
<evidence type="ECO:0000256" key="3">
    <source>
        <dbReference type="ARBA" id="ARBA00022630"/>
    </source>
</evidence>
<dbReference type="Gene3D" id="3.50.50.100">
    <property type="match status" value="1"/>
</dbReference>
<keyword evidence="8" id="KW-1185">Reference proteome</keyword>
<dbReference type="SUPFAM" id="SSF51905">
    <property type="entry name" value="FAD/NAD(P)-binding domain"/>
    <property type="match status" value="2"/>
</dbReference>
<dbReference type="PRINTS" id="PR00368">
    <property type="entry name" value="FADPNR"/>
</dbReference>
<gene>
    <name evidence="7" type="ORF">GCM10009726_25360</name>
</gene>
<dbReference type="InterPro" id="IPR051169">
    <property type="entry name" value="NADH-Q_oxidoreductase"/>
</dbReference>
<evidence type="ECO:0000259" key="6">
    <source>
        <dbReference type="Pfam" id="PF07992"/>
    </source>
</evidence>